<dbReference type="Proteomes" id="UP000077266">
    <property type="component" value="Unassembled WGS sequence"/>
</dbReference>
<evidence type="ECO:0000256" key="1">
    <source>
        <dbReference type="SAM" id="Phobius"/>
    </source>
</evidence>
<evidence type="ECO:0000313" key="3">
    <source>
        <dbReference type="Proteomes" id="UP000077266"/>
    </source>
</evidence>
<dbReference type="OrthoDB" id="2501127at2759"/>
<sequence length="190" mass="21344">MTRAVELRKIRLGLYFVLLIWTFLLLATCAARIAYTQNLPKGDTLNGGNDFTDPSVAELLFAAIITLLLAPCVMAIIHKRMERGMLSRTWFEVALLFVLWMFWLGGTAAATNVWPADVLARCVRFSQCQLLQALLAFAWLGWITLTVLLLGTLYFAVTERAWHSHMNGAWADRTFVFSRKLTTEGSANAV</sequence>
<feature type="transmembrane region" description="Helical" evidence="1">
    <location>
        <begin position="130"/>
        <end position="157"/>
    </location>
</feature>
<feature type="transmembrane region" description="Helical" evidence="1">
    <location>
        <begin position="12"/>
        <end position="35"/>
    </location>
</feature>
<evidence type="ECO:0000313" key="2">
    <source>
        <dbReference type="EMBL" id="KZV82251.1"/>
    </source>
</evidence>
<accession>A0A165CD41</accession>
<protein>
    <recommendedName>
        <fullName evidence="4">MARVEL domain-containing protein</fullName>
    </recommendedName>
</protein>
<gene>
    <name evidence="2" type="ORF">EXIGLDRAFT_685080</name>
</gene>
<feature type="transmembrane region" description="Helical" evidence="1">
    <location>
        <begin position="89"/>
        <end position="110"/>
    </location>
</feature>
<proteinExistence type="predicted"/>
<keyword evidence="1" id="KW-0812">Transmembrane</keyword>
<organism evidence="2 3">
    <name type="scientific">Exidia glandulosa HHB12029</name>
    <dbReference type="NCBI Taxonomy" id="1314781"/>
    <lineage>
        <taxon>Eukaryota</taxon>
        <taxon>Fungi</taxon>
        <taxon>Dikarya</taxon>
        <taxon>Basidiomycota</taxon>
        <taxon>Agaricomycotina</taxon>
        <taxon>Agaricomycetes</taxon>
        <taxon>Auriculariales</taxon>
        <taxon>Exidiaceae</taxon>
        <taxon>Exidia</taxon>
    </lineage>
</organism>
<feature type="transmembrane region" description="Helical" evidence="1">
    <location>
        <begin position="55"/>
        <end position="77"/>
    </location>
</feature>
<reference evidence="2 3" key="1">
    <citation type="journal article" date="2016" name="Mol. Biol. Evol.">
        <title>Comparative Genomics of Early-Diverging Mushroom-Forming Fungi Provides Insights into the Origins of Lignocellulose Decay Capabilities.</title>
        <authorList>
            <person name="Nagy L.G."/>
            <person name="Riley R."/>
            <person name="Tritt A."/>
            <person name="Adam C."/>
            <person name="Daum C."/>
            <person name="Floudas D."/>
            <person name="Sun H."/>
            <person name="Yadav J.S."/>
            <person name="Pangilinan J."/>
            <person name="Larsson K.H."/>
            <person name="Matsuura K."/>
            <person name="Barry K."/>
            <person name="Labutti K."/>
            <person name="Kuo R."/>
            <person name="Ohm R.A."/>
            <person name="Bhattacharya S.S."/>
            <person name="Shirouzu T."/>
            <person name="Yoshinaga Y."/>
            <person name="Martin F.M."/>
            <person name="Grigoriev I.V."/>
            <person name="Hibbett D.S."/>
        </authorList>
    </citation>
    <scope>NUCLEOTIDE SEQUENCE [LARGE SCALE GENOMIC DNA]</scope>
    <source>
        <strain evidence="2 3">HHB12029</strain>
    </source>
</reference>
<dbReference type="EMBL" id="KV426336">
    <property type="protein sequence ID" value="KZV82251.1"/>
    <property type="molecule type" value="Genomic_DNA"/>
</dbReference>
<dbReference type="AlphaFoldDB" id="A0A165CD41"/>
<keyword evidence="1" id="KW-1133">Transmembrane helix</keyword>
<dbReference type="InParanoid" id="A0A165CD41"/>
<evidence type="ECO:0008006" key="4">
    <source>
        <dbReference type="Google" id="ProtNLM"/>
    </source>
</evidence>
<name>A0A165CD41_EXIGL</name>
<keyword evidence="3" id="KW-1185">Reference proteome</keyword>
<keyword evidence="1" id="KW-0472">Membrane</keyword>
<dbReference type="STRING" id="1314781.A0A165CD41"/>